<feature type="binding site" evidence="10">
    <location>
        <position position="440"/>
    </location>
    <ligand>
        <name>L-glutamate</name>
        <dbReference type="ChEBI" id="CHEBI:29985"/>
    </ligand>
</feature>
<evidence type="ECO:0000256" key="9">
    <source>
        <dbReference type="PIRSR" id="PIRSR600101-1"/>
    </source>
</evidence>
<organism evidence="12 13">
    <name type="scientific">Alteromonas pelagimontana</name>
    <dbReference type="NCBI Taxonomy" id="1858656"/>
    <lineage>
        <taxon>Bacteria</taxon>
        <taxon>Pseudomonadati</taxon>
        <taxon>Pseudomonadota</taxon>
        <taxon>Gammaproteobacteria</taxon>
        <taxon>Alteromonadales</taxon>
        <taxon>Alteromonadaceae</taxon>
        <taxon>Alteromonas/Salinimonas group</taxon>
        <taxon>Alteromonas</taxon>
    </lineage>
</organism>
<sequence>MVVAANPYAALAGRNVIDKGGSAIDAAIAVQAMLTLVEPQSSGIGGGAFILYWDNKKKVLHTFDGRETAPSKVNADWFMKDNKPVDWLNAVVGGKSVGVPGALKALEMAHKQFGKLPWEPLFDDAIQTATKGFKVSPRLASLVALDYHPGLRTFPSSSTYFFPNGMPLEAGIIKKNKPLANTLEHIAKDGSGYLYNGPLAEKIVKAVNSAQVNPGAMELADLAEYKAIERKPVCGKYHDRTVCGMAPPSSGGINVYQILKLLEDKNLSALKPDSAEFVNLFAQASALTFADRDMYIADSDFTELPFAALINASYLHQRAALIDKTKKWSRARPGNPYSDANISSGASFEQPNTSHVSIVDKEGNAVSMTTSIEFMFGSGLMVEGFLLNNQLTDFSFNPLKNNRPVVNRVEPKKRPRSAMSPTMVFDSEGELEIVVGSPGGSRIIDYVAQTLIGVIDFDLDIQQAINLPKVTNRNDYTALEKGTPITNLRGPLEAMGHPVNVIDLNSGLHGIQIVDGKLVGGADPRREGRAVGN</sequence>
<evidence type="ECO:0000256" key="11">
    <source>
        <dbReference type="RuleBase" id="RU368036"/>
    </source>
</evidence>
<evidence type="ECO:0000256" key="8">
    <source>
        <dbReference type="ARBA" id="ARBA00047417"/>
    </source>
</evidence>
<protein>
    <recommendedName>
        <fullName evidence="11">Glutathione hydrolase proenzyme</fullName>
        <ecNumber evidence="11">2.3.2.2</ecNumber>
        <ecNumber evidence="11">3.4.19.13</ecNumber>
    </recommendedName>
    <component>
        <recommendedName>
            <fullName evidence="11">Glutathione hydrolase large chain</fullName>
        </recommendedName>
    </component>
    <component>
        <recommendedName>
            <fullName evidence="11">Glutathione hydrolase small chain</fullName>
        </recommendedName>
    </component>
</protein>
<dbReference type="InterPro" id="IPR051792">
    <property type="entry name" value="GGT_bact"/>
</dbReference>
<comment type="pathway">
    <text evidence="11">Sulfur metabolism; glutathione metabolism.</text>
</comment>
<evidence type="ECO:0000256" key="4">
    <source>
        <dbReference type="ARBA" id="ARBA00022679"/>
    </source>
</evidence>
<comment type="catalytic activity">
    <reaction evidence="2 11">
        <text>glutathione + H2O = L-cysteinylglycine + L-glutamate</text>
        <dbReference type="Rhea" id="RHEA:28807"/>
        <dbReference type="ChEBI" id="CHEBI:15377"/>
        <dbReference type="ChEBI" id="CHEBI:29985"/>
        <dbReference type="ChEBI" id="CHEBI:57925"/>
        <dbReference type="ChEBI" id="CHEBI:61694"/>
        <dbReference type="EC" id="3.4.19.13"/>
    </reaction>
</comment>
<keyword evidence="6 11" id="KW-0865">Zymogen</keyword>
<keyword evidence="5 11" id="KW-0378">Hydrolase</keyword>
<keyword evidence="4 11" id="KW-0808">Transferase</keyword>
<dbReference type="GO" id="GO:0006751">
    <property type="term" value="P:glutathione catabolic process"/>
    <property type="evidence" value="ECO:0007669"/>
    <property type="project" value="UniProtKB-UniRule"/>
</dbReference>
<reference evidence="13" key="1">
    <citation type="submission" date="2014-12" db="EMBL/GenBank/DDBJ databases">
        <title>Complete genome sequence of a multi-drug resistant Klebsiella pneumoniae.</title>
        <authorList>
            <person name="Hua X."/>
            <person name="Chen Q."/>
            <person name="Li X."/>
            <person name="Feng Y."/>
            <person name="Ruan Z."/>
            <person name="Yu Y."/>
        </authorList>
    </citation>
    <scope>NUCLEOTIDE SEQUENCE [LARGE SCALE GENOMIC DNA]</scope>
    <source>
        <strain evidence="13">5.12</strain>
    </source>
</reference>
<evidence type="ECO:0000256" key="1">
    <source>
        <dbReference type="ARBA" id="ARBA00001049"/>
    </source>
</evidence>
<evidence type="ECO:0000256" key="2">
    <source>
        <dbReference type="ARBA" id="ARBA00001089"/>
    </source>
</evidence>
<comment type="catalytic activity">
    <reaction evidence="1 11">
        <text>an S-substituted glutathione + H2O = an S-substituted L-cysteinylglycine + L-glutamate</text>
        <dbReference type="Rhea" id="RHEA:59468"/>
        <dbReference type="ChEBI" id="CHEBI:15377"/>
        <dbReference type="ChEBI" id="CHEBI:29985"/>
        <dbReference type="ChEBI" id="CHEBI:90779"/>
        <dbReference type="ChEBI" id="CHEBI:143103"/>
        <dbReference type="EC" id="3.4.19.13"/>
    </reaction>
</comment>
<dbReference type="AlphaFoldDB" id="A0A6M4MHL3"/>
<dbReference type="InterPro" id="IPR029055">
    <property type="entry name" value="Ntn_hydrolases_N"/>
</dbReference>
<dbReference type="Gene3D" id="1.10.246.130">
    <property type="match status" value="1"/>
</dbReference>
<dbReference type="GO" id="GO:0103068">
    <property type="term" value="F:leukotriene C4 gamma-glutamyl transferase activity"/>
    <property type="evidence" value="ECO:0007669"/>
    <property type="project" value="UniProtKB-EC"/>
</dbReference>
<evidence type="ECO:0000313" key="13">
    <source>
        <dbReference type="Proteomes" id="UP000219285"/>
    </source>
</evidence>
<feature type="binding site" evidence="10">
    <location>
        <position position="66"/>
    </location>
    <ligand>
        <name>L-glutamate</name>
        <dbReference type="ChEBI" id="CHEBI:29985"/>
    </ligand>
</feature>
<dbReference type="EC" id="2.3.2.2" evidence="11"/>
<dbReference type="Pfam" id="PF01019">
    <property type="entry name" value="G_glu_transpept"/>
    <property type="match status" value="1"/>
</dbReference>
<proteinExistence type="inferred from homology"/>
<dbReference type="Gene3D" id="3.60.20.40">
    <property type="match status" value="1"/>
</dbReference>
<evidence type="ECO:0000256" key="6">
    <source>
        <dbReference type="ARBA" id="ARBA00023145"/>
    </source>
</evidence>
<keyword evidence="11" id="KW-0317">Glutathione biosynthesis</keyword>
<dbReference type="InterPro" id="IPR043137">
    <property type="entry name" value="GGT_ssub_C"/>
</dbReference>
<dbReference type="OrthoDB" id="5297205at2"/>
<comment type="subunit">
    <text evidence="11">This enzyme consists of two polypeptide chains, which are synthesized in precursor form from a single polypeptide.</text>
</comment>
<dbReference type="EC" id="3.4.19.13" evidence="11"/>
<evidence type="ECO:0000313" key="12">
    <source>
        <dbReference type="EMBL" id="QJR82684.1"/>
    </source>
</evidence>
<dbReference type="EMBL" id="CP052766">
    <property type="protein sequence ID" value="QJR82684.1"/>
    <property type="molecule type" value="Genomic_DNA"/>
</dbReference>
<comment type="similarity">
    <text evidence="3 11">Belongs to the gamma-glutamyltransferase family.</text>
</comment>
<dbReference type="NCBIfam" id="TIGR00066">
    <property type="entry name" value="g_glut_trans"/>
    <property type="match status" value="1"/>
</dbReference>
<evidence type="ECO:0000256" key="3">
    <source>
        <dbReference type="ARBA" id="ARBA00009381"/>
    </source>
</evidence>
<dbReference type="Proteomes" id="UP000219285">
    <property type="component" value="Chromosome"/>
</dbReference>
<feature type="binding site" evidence="10">
    <location>
        <position position="393"/>
    </location>
    <ligand>
        <name>L-glutamate</name>
        <dbReference type="ChEBI" id="CHEBI:29985"/>
    </ligand>
</feature>
<dbReference type="SUPFAM" id="SSF56235">
    <property type="entry name" value="N-terminal nucleophile aminohydrolases (Ntn hydrolases)"/>
    <property type="match status" value="1"/>
</dbReference>
<comment type="PTM">
    <text evidence="11">Cleaved by autocatalysis into a large and a small subunit.</text>
</comment>
<evidence type="ECO:0000256" key="7">
    <source>
        <dbReference type="ARBA" id="ARBA00023315"/>
    </source>
</evidence>
<dbReference type="KEGG" id="apel:CA267_000590"/>
<reference evidence="12 13" key="2">
    <citation type="submission" date="2020-04" db="EMBL/GenBank/DDBJ databases">
        <title>Complete genome sequence of Alteromonas pelagimontana 5.12T.</title>
        <authorList>
            <person name="Sinha R.K."/>
            <person name="Krishnan K.P."/>
            <person name="Kurian J.P."/>
        </authorList>
    </citation>
    <scope>NUCLEOTIDE SEQUENCE [LARGE SCALE GENOMIC DNA]</scope>
    <source>
        <strain evidence="12 13">5.12</strain>
    </source>
</reference>
<keyword evidence="7 11" id="KW-0012">Acyltransferase</keyword>
<comment type="catalytic activity">
    <reaction evidence="8 11">
        <text>an N-terminal (5-L-glutamyl)-[peptide] + an alpha-amino acid = 5-L-glutamyl amino acid + an N-terminal L-alpha-aminoacyl-[peptide]</text>
        <dbReference type="Rhea" id="RHEA:23904"/>
        <dbReference type="Rhea" id="RHEA-COMP:9780"/>
        <dbReference type="Rhea" id="RHEA-COMP:9795"/>
        <dbReference type="ChEBI" id="CHEBI:77644"/>
        <dbReference type="ChEBI" id="CHEBI:78597"/>
        <dbReference type="ChEBI" id="CHEBI:78599"/>
        <dbReference type="ChEBI" id="CHEBI:78608"/>
        <dbReference type="EC" id="2.3.2.2"/>
    </reaction>
</comment>
<dbReference type="PRINTS" id="PR01210">
    <property type="entry name" value="GGTRANSPTASE"/>
</dbReference>
<evidence type="ECO:0000256" key="10">
    <source>
        <dbReference type="PIRSR" id="PIRSR600101-2"/>
    </source>
</evidence>
<dbReference type="UniPathway" id="UPA00204"/>
<gene>
    <name evidence="12" type="primary">ggt</name>
    <name evidence="12" type="ORF">CA267_000590</name>
</gene>
<dbReference type="GO" id="GO:0036374">
    <property type="term" value="F:glutathione hydrolase activity"/>
    <property type="evidence" value="ECO:0007669"/>
    <property type="project" value="UniProtKB-UniRule"/>
</dbReference>
<dbReference type="InterPro" id="IPR043138">
    <property type="entry name" value="GGT_lsub"/>
</dbReference>
<dbReference type="PANTHER" id="PTHR43199">
    <property type="entry name" value="GLUTATHIONE HYDROLASE"/>
    <property type="match status" value="1"/>
</dbReference>
<evidence type="ECO:0000256" key="5">
    <source>
        <dbReference type="ARBA" id="ARBA00022801"/>
    </source>
</evidence>
<dbReference type="PANTHER" id="PTHR43199:SF1">
    <property type="entry name" value="GLUTATHIONE HYDROLASE PROENZYME"/>
    <property type="match status" value="1"/>
</dbReference>
<feature type="active site" description="Nucleophile" evidence="9">
    <location>
        <position position="353"/>
    </location>
</feature>
<keyword evidence="13" id="KW-1185">Reference proteome</keyword>
<accession>A0A6M4MHL3</accession>
<name>A0A6M4MHL3_9ALTE</name>
<dbReference type="InterPro" id="IPR000101">
    <property type="entry name" value="GGT_peptidase"/>
</dbReference>
<dbReference type="GO" id="GO:0006750">
    <property type="term" value="P:glutathione biosynthetic process"/>
    <property type="evidence" value="ECO:0007669"/>
    <property type="project" value="UniProtKB-KW"/>
</dbReference>